<dbReference type="SUPFAM" id="SSF56003">
    <property type="entry name" value="Molybdenum cofactor-binding domain"/>
    <property type="match status" value="2"/>
</dbReference>
<evidence type="ECO:0000313" key="3">
    <source>
        <dbReference type="Proteomes" id="UP001595681"/>
    </source>
</evidence>
<proteinExistence type="predicted"/>
<dbReference type="Gene3D" id="3.90.1170.50">
    <property type="entry name" value="Aldehyde oxidase/xanthine dehydrogenase, a/b hammerhead"/>
    <property type="match status" value="1"/>
</dbReference>
<comment type="caution">
    <text evidence="2">The sequence shown here is derived from an EMBL/GenBank/DDBJ whole genome shotgun (WGS) entry which is preliminary data.</text>
</comment>
<dbReference type="InterPro" id="IPR046867">
    <property type="entry name" value="AldOxase/xan_DH_MoCoBD2"/>
</dbReference>
<dbReference type="InterPro" id="IPR008274">
    <property type="entry name" value="AldOxase/xan_DH_MoCoBD1"/>
</dbReference>
<accession>A0ABV7NJM9</accession>
<name>A0ABV7NJM9_9SPHN</name>
<dbReference type="InterPro" id="IPR037165">
    <property type="entry name" value="AldOxase/xan_DH_Mopterin-bd_sf"/>
</dbReference>
<dbReference type="InterPro" id="IPR012368">
    <property type="entry name" value="OxRdtase_Mopterin-bd_su_IorB"/>
</dbReference>
<dbReference type="RefSeq" id="WP_380798557.1">
    <property type="nucleotide sequence ID" value="NZ_JBHRVU010000005.1"/>
</dbReference>
<dbReference type="InterPro" id="IPR000674">
    <property type="entry name" value="Ald_Oxase/Xan_DH_a/b"/>
</dbReference>
<dbReference type="Pfam" id="PF02738">
    <property type="entry name" value="MoCoBD_1"/>
    <property type="match status" value="1"/>
</dbReference>
<organism evidence="2 3">
    <name type="scientific">Sphingobium rhizovicinum</name>
    <dbReference type="NCBI Taxonomy" id="432308"/>
    <lineage>
        <taxon>Bacteria</taxon>
        <taxon>Pseudomonadati</taxon>
        <taxon>Pseudomonadota</taxon>
        <taxon>Alphaproteobacteria</taxon>
        <taxon>Sphingomonadales</taxon>
        <taxon>Sphingomonadaceae</taxon>
        <taxon>Sphingobium</taxon>
    </lineage>
</organism>
<dbReference type="Pfam" id="PF20256">
    <property type="entry name" value="MoCoBD_2"/>
    <property type="match status" value="2"/>
</dbReference>
<feature type="domain" description="Aldehyde oxidase/xanthine dehydrogenase a/b hammerhead" evidence="1">
    <location>
        <begin position="206"/>
        <end position="284"/>
    </location>
</feature>
<dbReference type="EMBL" id="JBHRVU010000005">
    <property type="protein sequence ID" value="MFC3443703.1"/>
    <property type="molecule type" value="Genomic_DNA"/>
</dbReference>
<dbReference type="PANTHER" id="PTHR47495">
    <property type="entry name" value="ALDEHYDE DEHYDROGENASE"/>
    <property type="match status" value="1"/>
</dbReference>
<dbReference type="InterPro" id="IPR052516">
    <property type="entry name" value="N-heterocyclic_Hydroxylase"/>
</dbReference>
<dbReference type="PIRSF" id="PIRSF036389">
    <property type="entry name" value="IOR_B"/>
    <property type="match status" value="1"/>
</dbReference>
<evidence type="ECO:0000259" key="1">
    <source>
        <dbReference type="SMART" id="SM01008"/>
    </source>
</evidence>
<dbReference type="SMART" id="SM01008">
    <property type="entry name" value="Ald_Xan_dh_C"/>
    <property type="match status" value="1"/>
</dbReference>
<gene>
    <name evidence="2" type="ORF">ACFOKF_21320</name>
</gene>
<dbReference type="Gene3D" id="3.30.365.10">
    <property type="entry name" value="Aldehyde oxidase/xanthine dehydrogenase, molybdopterin binding domain"/>
    <property type="match status" value="4"/>
</dbReference>
<evidence type="ECO:0000313" key="2">
    <source>
        <dbReference type="EMBL" id="MFC3443703.1"/>
    </source>
</evidence>
<keyword evidence="3" id="KW-1185">Reference proteome</keyword>
<dbReference type="Proteomes" id="UP001595681">
    <property type="component" value="Unassembled WGS sequence"/>
</dbReference>
<dbReference type="PANTHER" id="PTHR47495:SF1">
    <property type="entry name" value="BLL3820 PROTEIN"/>
    <property type="match status" value="1"/>
</dbReference>
<protein>
    <submittedName>
        <fullName evidence="2">Molybdopterin cofactor-binding domain-containing protein</fullName>
    </submittedName>
</protein>
<sequence>MRRGGGIPSDIDRRSFVALSAGGLMLGLAPTNADAQRGNPAGLVRPFLSIDGDGIVTVYAKHLDMGQGIWSGLASIVAEELDADWDKVRVEGAPARMPDYAHTMFGAQTTGGSTSIANSWDQLREAGAVARRMLVQAAASAWGVPVDSIAIDKGLLSSGDRQAGFGVFAAAAGRLPVPKATPKPPSAYRLLGKQALRQLDAAAKSTGAQIYAIDGGWPDLKVALVARAPRVGARLQSFDGTAASALPGVRTVVAIPTGVAVIADTTWQAMKARKALHIVWDESAASTTGSEPFMQGLAAMMAERAPDHRQQRGDPDHAFASAAHSVEASFEFPYLAHAPMEPLCVMGRMEGARCLLRGGFQSQTANQAAVAKILDLPIESVALDSIAAGGSFGRRAASDSDWVVEIAHLLRATGGRWAIKLMRTREDDMAGLRYRPQVRHHLRGALDAQGRPTAIAHHAAGEGVFAHLIDVLPDLHRSSVLLGNAFDLYGFAAGELAWWRPKLDIPVETFRGISNNHMCVAKEIFLDRLARAAQADPVAFRIGLLQGDPRQAAVLTRAAEMIGWNTPPAAGRMRGVAVHKADESYVAQIVEISGSPADFRVERVACAVDVGFAVNPDIIRSQVEGGIGFALSNSFHSALTIDKGAVVERNFDSYPVLRMDAMPRRIDIAILDSAAAPTGIGEPGSVLAGAAVINALERMGAPPAVRFPYHPA</sequence>
<reference evidence="3" key="1">
    <citation type="journal article" date="2019" name="Int. J. Syst. Evol. Microbiol.">
        <title>The Global Catalogue of Microorganisms (GCM) 10K type strain sequencing project: providing services to taxonomists for standard genome sequencing and annotation.</title>
        <authorList>
            <consortium name="The Broad Institute Genomics Platform"/>
            <consortium name="The Broad Institute Genome Sequencing Center for Infectious Disease"/>
            <person name="Wu L."/>
            <person name="Ma J."/>
        </authorList>
    </citation>
    <scope>NUCLEOTIDE SEQUENCE [LARGE SCALE GENOMIC DNA]</scope>
    <source>
        <strain evidence="3">CCM 7491</strain>
    </source>
</reference>